<accession>A0ABR2GJQ3</accession>
<name>A0ABR2GJQ3_9EUKA</name>
<reference evidence="2 4" key="1">
    <citation type="submission" date="2024-04" db="EMBL/GenBank/DDBJ databases">
        <title>Tritrichomonas musculus Genome.</title>
        <authorList>
            <person name="Alves-Ferreira E."/>
            <person name="Grigg M."/>
            <person name="Lorenzi H."/>
            <person name="Galac M."/>
        </authorList>
    </citation>
    <scope>NUCLEOTIDE SEQUENCE [LARGE SCALE GENOMIC DNA]</scope>
    <source>
        <strain evidence="2 4">EAF2021</strain>
    </source>
</reference>
<gene>
    <name evidence="3" type="ORF">M9Y10_018324</name>
    <name evidence="2" type="ORF">M9Y10_040083</name>
</gene>
<proteinExistence type="predicted"/>
<dbReference type="Proteomes" id="UP001470230">
    <property type="component" value="Unassembled WGS sequence"/>
</dbReference>
<protein>
    <submittedName>
        <fullName evidence="2">Uncharacterized protein</fullName>
    </submittedName>
</protein>
<feature type="compositionally biased region" description="Basic and acidic residues" evidence="1">
    <location>
        <begin position="28"/>
        <end position="40"/>
    </location>
</feature>
<dbReference type="InterPro" id="IPR006597">
    <property type="entry name" value="Sel1-like"/>
</dbReference>
<dbReference type="SMART" id="SM00671">
    <property type="entry name" value="SEL1"/>
    <property type="match status" value="1"/>
</dbReference>
<dbReference type="InterPro" id="IPR011990">
    <property type="entry name" value="TPR-like_helical_dom_sf"/>
</dbReference>
<dbReference type="Pfam" id="PF08238">
    <property type="entry name" value="Sel1"/>
    <property type="match status" value="1"/>
</dbReference>
<dbReference type="Gene3D" id="1.25.40.10">
    <property type="entry name" value="Tetratricopeptide repeat domain"/>
    <property type="match status" value="1"/>
</dbReference>
<evidence type="ECO:0000256" key="1">
    <source>
        <dbReference type="SAM" id="MobiDB-lite"/>
    </source>
</evidence>
<evidence type="ECO:0000313" key="4">
    <source>
        <dbReference type="Proteomes" id="UP001470230"/>
    </source>
</evidence>
<organism evidence="2 4">
    <name type="scientific">Tritrichomonas musculus</name>
    <dbReference type="NCBI Taxonomy" id="1915356"/>
    <lineage>
        <taxon>Eukaryota</taxon>
        <taxon>Metamonada</taxon>
        <taxon>Parabasalia</taxon>
        <taxon>Tritrichomonadida</taxon>
        <taxon>Tritrichomonadidae</taxon>
        <taxon>Tritrichomonas</taxon>
    </lineage>
</organism>
<feature type="region of interest" description="Disordered" evidence="1">
    <location>
        <begin position="28"/>
        <end position="78"/>
    </location>
</feature>
<feature type="compositionally biased region" description="Acidic residues" evidence="1">
    <location>
        <begin position="65"/>
        <end position="78"/>
    </location>
</feature>
<evidence type="ECO:0000313" key="2">
    <source>
        <dbReference type="EMBL" id="KAK8833862.1"/>
    </source>
</evidence>
<keyword evidence="4" id="KW-1185">Reference proteome</keyword>
<comment type="caution">
    <text evidence="2">The sequence shown here is derived from an EMBL/GenBank/DDBJ whole genome shotgun (WGS) entry which is preliminary data.</text>
</comment>
<dbReference type="SUPFAM" id="SSF81901">
    <property type="entry name" value="HCP-like"/>
    <property type="match status" value="1"/>
</dbReference>
<dbReference type="EMBL" id="JAPFFF010000024">
    <property type="protein sequence ID" value="KAK8850200.1"/>
    <property type="molecule type" value="Genomic_DNA"/>
</dbReference>
<evidence type="ECO:0000313" key="3">
    <source>
        <dbReference type="EMBL" id="KAK8850200.1"/>
    </source>
</evidence>
<dbReference type="EMBL" id="JAPFFF010000619">
    <property type="protein sequence ID" value="KAK8833862.1"/>
    <property type="molecule type" value="Genomic_DNA"/>
</dbReference>
<feature type="compositionally biased region" description="Basic and acidic residues" evidence="1">
    <location>
        <begin position="53"/>
        <end position="64"/>
    </location>
</feature>
<sequence length="78" mass="8825">MKAAELDQKNRQALLKIADMYQNGVGVEKDEEKAKEHYEKANALPAPASTALPKDDKRDESSIREEEEFADDESKDDE</sequence>